<dbReference type="GO" id="GO:0004857">
    <property type="term" value="F:enzyme inhibitor activity"/>
    <property type="evidence" value="ECO:0007669"/>
    <property type="project" value="InterPro"/>
</dbReference>
<feature type="domain" description="Pectinesterase inhibitor" evidence="4">
    <location>
        <begin position="66"/>
        <end position="188"/>
    </location>
</feature>
<reference evidence="5" key="3">
    <citation type="journal article" date="2017" name="Nature">
        <title>Genome sequence of the progenitor of the wheat D genome Aegilops tauschii.</title>
        <authorList>
            <person name="Luo M.C."/>
            <person name="Gu Y.Q."/>
            <person name="Puiu D."/>
            <person name="Wang H."/>
            <person name="Twardziok S.O."/>
            <person name="Deal K.R."/>
            <person name="Huo N."/>
            <person name="Zhu T."/>
            <person name="Wang L."/>
            <person name="Wang Y."/>
            <person name="McGuire P.E."/>
            <person name="Liu S."/>
            <person name="Long H."/>
            <person name="Ramasamy R.K."/>
            <person name="Rodriguez J.C."/>
            <person name="Van S.L."/>
            <person name="Yuan L."/>
            <person name="Wang Z."/>
            <person name="Xia Z."/>
            <person name="Xiao L."/>
            <person name="Anderson O.D."/>
            <person name="Ouyang S."/>
            <person name="Liang Y."/>
            <person name="Zimin A.V."/>
            <person name="Pertea G."/>
            <person name="Qi P."/>
            <person name="Bennetzen J.L."/>
            <person name="Dai X."/>
            <person name="Dawson M.W."/>
            <person name="Muller H.G."/>
            <person name="Kugler K."/>
            <person name="Rivarola-Duarte L."/>
            <person name="Spannagl M."/>
            <person name="Mayer K.F.X."/>
            <person name="Lu F.H."/>
            <person name="Bevan M.W."/>
            <person name="Leroy P."/>
            <person name="Li P."/>
            <person name="You F.M."/>
            <person name="Sun Q."/>
            <person name="Liu Z."/>
            <person name="Lyons E."/>
            <person name="Wicker T."/>
            <person name="Salzberg S.L."/>
            <person name="Devos K.M."/>
            <person name="Dvorak J."/>
        </authorList>
    </citation>
    <scope>NUCLEOTIDE SEQUENCE [LARGE SCALE GENOMIC DNA]</scope>
    <source>
        <strain evidence="5">cv. AL8/78</strain>
    </source>
</reference>
<dbReference type="EnsemblPlants" id="AET3Gv20141400.5">
    <property type="protein sequence ID" value="AET3Gv20141400.5"/>
    <property type="gene ID" value="AET3Gv20141400"/>
</dbReference>
<keyword evidence="6" id="KW-1185">Reference proteome</keyword>
<dbReference type="CDD" id="cd15795">
    <property type="entry name" value="PMEI-Pla_a_1_like"/>
    <property type="match status" value="1"/>
</dbReference>
<dbReference type="Pfam" id="PF04043">
    <property type="entry name" value="PMEI"/>
    <property type="match status" value="1"/>
</dbReference>
<evidence type="ECO:0000259" key="4">
    <source>
        <dbReference type="SMART" id="SM00856"/>
    </source>
</evidence>
<evidence type="ECO:0000313" key="6">
    <source>
        <dbReference type="Proteomes" id="UP000015105"/>
    </source>
</evidence>
<dbReference type="PANTHER" id="PTHR35357:SF8">
    <property type="entry name" value="OS01G0111000 PROTEIN"/>
    <property type="match status" value="1"/>
</dbReference>
<dbReference type="InterPro" id="IPR034088">
    <property type="entry name" value="Pla_a_1-like"/>
</dbReference>
<organism evidence="5 6">
    <name type="scientific">Aegilops tauschii subsp. strangulata</name>
    <name type="common">Goatgrass</name>
    <dbReference type="NCBI Taxonomy" id="200361"/>
    <lineage>
        <taxon>Eukaryota</taxon>
        <taxon>Viridiplantae</taxon>
        <taxon>Streptophyta</taxon>
        <taxon>Embryophyta</taxon>
        <taxon>Tracheophyta</taxon>
        <taxon>Spermatophyta</taxon>
        <taxon>Magnoliopsida</taxon>
        <taxon>Liliopsida</taxon>
        <taxon>Poales</taxon>
        <taxon>Poaceae</taxon>
        <taxon>BOP clade</taxon>
        <taxon>Pooideae</taxon>
        <taxon>Triticodae</taxon>
        <taxon>Triticeae</taxon>
        <taxon>Triticinae</taxon>
        <taxon>Aegilops</taxon>
    </lineage>
</organism>
<dbReference type="InterPro" id="IPR006501">
    <property type="entry name" value="Pectinesterase_inhib_dom"/>
</dbReference>
<proteinExistence type="inferred from homology"/>
<dbReference type="PANTHER" id="PTHR35357">
    <property type="entry name" value="OS02G0537100 PROTEIN"/>
    <property type="match status" value="1"/>
</dbReference>
<protein>
    <recommendedName>
        <fullName evidence="4">Pectinesterase inhibitor domain-containing protein</fullName>
    </recommendedName>
</protein>
<dbReference type="InterPro" id="IPR035513">
    <property type="entry name" value="Invertase/methylesterase_inhib"/>
</dbReference>
<sequence>QIERQYPTIMAVGTSSSMLGGAFLLLVLSSATDVHGGPSSSAAPRSPLDYLCNNLGPAYVGANLCVSTLCIDPSCRSTRGLPGLAVIATRLTVSNATVAKASIEHALAHAKDDKARKAMRSCLQLYTGAIPRLQWAARSAAAGRYSGVPEVLLAARYVSDKCTNLAGEGALPKENVEFFMMAFVAEAVVEGVQLFIG</sequence>
<reference evidence="5" key="5">
    <citation type="journal article" date="2021" name="G3 (Bethesda)">
        <title>Aegilops tauschii genome assembly Aet v5.0 features greater sequence contiguity and improved annotation.</title>
        <authorList>
            <person name="Wang L."/>
            <person name="Zhu T."/>
            <person name="Rodriguez J.C."/>
            <person name="Deal K.R."/>
            <person name="Dubcovsky J."/>
            <person name="McGuire P.E."/>
            <person name="Lux T."/>
            <person name="Spannagl M."/>
            <person name="Mayer K.F.X."/>
            <person name="Baldrich P."/>
            <person name="Meyers B.C."/>
            <person name="Huo N."/>
            <person name="Gu Y.Q."/>
            <person name="Zhou H."/>
            <person name="Devos K.M."/>
            <person name="Bennetzen J.L."/>
            <person name="Unver T."/>
            <person name="Budak H."/>
            <person name="Gulick P.J."/>
            <person name="Galiba G."/>
            <person name="Kalapos B."/>
            <person name="Nelson D.R."/>
            <person name="Li P."/>
            <person name="You F.M."/>
            <person name="Luo M.C."/>
            <person name="Dvorak J."/>
        </authorList>
    </citation>
    <scope>NUCLEOTIDE SEQUENCE [LARGE SCALE GENOMIC DNA]</scope>
    <source>
        <strain evidence="5">cv. AL8/78</strain>
    </source>
</reference>
<dbReference type="Gramene" id="AET3Gv20141400.5">
    <property type="protein sequence ID" value="AET3Gv20141400.5"/>
    <property type="gene ID" value="AET3Gv20141400"/>
</dbReference>
<dbReference type="NCBIfam" id="TIGR01614">
    <property type="entry name" value="PME_inhib"/>
    <property type="match status" value="1"/>
</dbReference>
<name>A0A453DX56_AEGTS</name>
<dbReference type="SMART" id="SM00856">
    <property type="entry name" value="PMEI"/>
    <property type="match status" value="1"/>
</dbReference>
<reference evidence="5" key="4">
    <citation type="submission" date="2019-03" db="UniProtKB">
        <authorList>
            <consortium name="EnsemblPlants"/>
        </authorList>
    </citation>
    <scope>IDENTIFICATION</scope>
</reference>
<reference evidence="6" key="2">
    <citation type="journal article" date="2017" name="Nat. Plants">
        <title>The Aegilops tauschii genome reveals multiple impacts of transposons.</title>
        <authorList>
            <person name="Zhao G."/>
            <person name="Zou C."/>
            <person name="Li K."/>
            <person name="Wang K."/>
            <person name="Li T."/>
            <person name="Gao L."/>
            <person name="Zhang X."/>
            <person name="Wang H."/>
            <person name="Yang Z."/>
            <person name="Liu X."/>
            <person name="Jiang W."/>
            <person name="Mao L."/>
            <person name="Kong X."/>
            <person name="Jiao Y."/>
            <person name="Jia J."/>
        </authorList>
    </citation>
    <scope>NUCLEOTIDE SEQUENCE [LARGE SCALE GENOMIC DNA]</scope>
    <source>
        <strain evidence="6">cv. AL8/78</strain>
    </source>
</reference>
<reference evidence="6" key="1">
    <citation type="journal article" date="2014" name="Science">
        <title>Ancient hybridizations among the ancestral genomes of bread wheat.</title>
        <authorList>
            <consortium name="International Wheat Genome Sequencing Consortium,"/>
            <person name="Marcussen T."/>
            <person name="Sandve S.R."/>
            <person name="Heier L."/>
            <person name="Spannagl M."/>
            <person name="Pfeifer M."/>
            <person name="Jakobsen K.S."/>
            <person name="Wulff B.B."/>
            <person name="Steuernagel B."/>
            <person name="Mayer K.F."/>
            <person name="Olsen O.A."/>
        </authorList>
    </citation>
    <scope>NUCLEOTIDE SEQUENCE [LARGE SCALE GENOMIC DNA]</scope>
    <source>
        <strain evidence="6">cv. AL8/78</strain>
    </source>
</reference>
<dbReference type="SUPFAM" id="SSF101148">
    <property type="entry name" value="Plant invertase/pectin methylesterase inhibitor"/>
    <property type="match status" value="1"/>
</dbReference>
<keyword evidence="1" id="KW-0732">Signal</keyword>
<dbReference type="Proteomes" id="UP000015105">
    <property type="component" value="Chromosome 3D"/>
</dbReference>
<comment type="similarity">
    <text evidence="3">Belongs to the PMEI family.</text>
</comment>
<evidence type="ECO:0000256" key="1">
    <source>
        <dbReference type="ARBA" id="ARBA00022729"/>
    </source>
</evidence>
<evidence type="ECO:0000313" key="5">
    <source>
        <dbReference type="EnsemblPlants" id="AET3Gv20141400.5"/>
    </source>
</evidence>
<evidence type="ECO:0000256" key="3">
    <source>
        <dbReference type="ARBA" id="ARBA00038471"/>
    </source>
</evidence>
<accession>A0A453DX56</accession>
<keyword evidence="2" id="KW-1015">Disulfide bond</keyword>
<dbReference type="AlphaFoldDB" id="A0A453DX56"/>
<evidence type="ECO:0000256" key="2">
    <source>
        <dbReference type="ARBA" id="ARBA00023157"/>
    </source>
</evidence>
<dbReference type="Gene3D" id="1.20.140.40">
    <property type="entry name" value="Invertase/pectin methylesterase inhibitor family protein"/>
    <property type="match status" value="1"/>
</dbReference>